<keyword evidence="2" id="KW-0732">Signal</keyword>
<sequence length="180" mass="19475">MVCRPLASCLLSVLVAFSLQLFTTTTALPNTEVLSASDSEAPKSDQPKQFQESEPCDGNEDCPAGFCCVRPNINNGTICLPLNTKGQECSITTLEEHSVPAVPSCRSDDGSKSVKEHKPPYDRKCPCTDDLECSFLGVEARAAAEKEQSEKEEAPLGNCQAKTPNTPEQIPAETARQERK</sequence>
<dbReference type="AlphaFoldDB" id="A0A023G1F3"/>
<feature type="compositionally biased region" description="Basic and acidic residues" evidence="1">
    <location>
        <begin position="142"/>
        <end position="154"/>
    </location>
</feature>
<protein>
    <submittedName>
        <fullName evidence="3">Putative secreted protein</fullName>
    </submittedName>
</protein>
<reference evidence="3" key="1">
    <citation type="submission" date="2014-03" db="EMBL/GenBank/DDBJ databases">
        <title>The sialotranscriptome of Amblyomma triste, Amblyomma parvum and Amblyomma cajennense ticks, uncovered by 454-based RNA-seq.</title>
        <authorList>
            <person name="Garcia G.R."/>
            <person name="Gardinassi L.G."/>
            <person name="Ribeiro J.M."/>
            <person name="Anatriello E."/>
            <person name="Ferreira B.R."/>
            <person name="Moreira H.N."/>
            <person name="Mafra C."/>
            <person name="Olegario M.M."/>
            <person name="Szabo P.J."/>
            <person name="Miranda-Santos I.K."/>
            <person name="Maruyama S.R."/>
        </authorList>
    </citation>
    <scope>NUCLEOTIDE SEQUENCE</scope>
    <source>
        <strain evidence="3">Mato Grasso do Sul</strain>
        <tissue evidence="3">Salivary glands</tissue>
    </source>
</reference>
<evidence type="ECO:0000256" key="2">
    <source>
        <dbReference type="SAM" id="SignalP"/>
    </source>
</evidence>
<accession>A0A023G1F3</accession>
<evidence type="ECO:0000256" key="1">
    <source>
        <dbReference type="SAM" id="MobiDB-lite"/>
    </source>
</evidence>
<dbReference type="Gene3D" id="2.10.80.10">
    <property type="entry name" value="Lipase, subunit A"/>
    <property type="match status" value="1"/>
</dbReference>
<feature type="signal peptide" evidence="2">
    <location>
        <begin position="1"/>
        <end position="27"/>
    </location>
</feature>
<name>A0A023G1F3_AMBTT</name>
<feature type="region of interest" description="Disordered" evidence="1">
    <location>
        <begin position="142"/>
        <end position="180"/>
    </location>
</feature>
<proteinExistence type="evidence at transcript level"/>
<feature type="chain" id="PRO_5001515994" evidence="2">
    <location>
        <begin position="28"/>
        <end position="180"/>
    </location>
</feature>
<dbReference type="EMBL" id="GBBM01007387">
    <property type="protein sequence ID" value="JAC28031.1"/>
    <property type="molecule type" value="mRNA"/>
</dbReference>
<organism evidence="3">
    <name type="scientific">Amblyomma triste</name>
    <name type="common">Neotropical tick</name>
    <dbReference type="NCBI Taxonomy" id="251400"/>
    <lineage>
        <taxon>Eukaryota</taxon>
        <taxon>Metazoa</taxon>
        <taxon>Ecdysozoa</taxon>
        <taxon>Arthropoda</taxon>
        <taxon>Chelicerata</taxon>
        <taxon>Arachnida</taxon>
        <taxon>Acari</taxon>
        <taxon>Parasitiformes</taxon>
        <taxon>Ixodida</taxon>
        <taxon>Ixodoidea</taxon>
        <taxon>Ixodidae</taxon>
        <taxon>Amblyomminae</taxon>
        <taxon>Amblyomma</taxon>
    </lineage>
</organism>
<evidence type="ECO:0000313" key="3">
    <source>
        <dbReference type="EMBL" id="JAC28031.1"/>
    </source>
</evidence>